<evidence type="ECO:0000259" key="1">
    <source>
        <dbReference type="Pfam" id="PF03807"/>
    </source>
</evidence>
<dbReference type="Gene3D" id="1.10.1040.10">
    <property type="entry name" value="N-(1-d-carboxylethyl)-l-norvaline Dehydrogenase, domain 2"/>
    <property type="match status" value="1"/>
</dbReference>
<dbReference type="SUPFAM" id="SSF51735">
    <property type="entry name" value="NAD(P)-binding Rossmann-fold domains"/>
    <property type="match status" value="1"/>
</dbReference>
<dbReference type="Pfam" id="PF09130">
    <property type="entry name" value="DUF1932"/>
    <property type="match status" value="1"/>
</dbReference>
<dbReference type="SUPFAM" id="SSF48179">
    <property type="entry name" value="6-phosphogluconate dehydrogenase C-terminal domain-like"/>
    <property type="match status" value="1"/>
</dbReference>
<dbReference type="Pfam" id="PF03807">
    <property type="entry name" value="F420_oxidored"/>
    <property type="match status" value="1"/>
</dbReference>
<feature type="domain" description="Phosphogluconate dehydrogenase NAD-binding putative C-terminal" evidence="2">
    <location>
        <begin position="195"/>
        <end position="259"/>
    </location>
</feature>
<dbReference type="OrthoDB" id="4333at2"/>
<evidence type="ECO:0000259" key="2">
    <source>
        <dbReference type="Pfam" id="PF09130"/>
    </source>
</evidence>
<name>A0A1G5S365_9FIRM</name>
<dbReference type="EMBL" id="FMWL01000011">
    <property type="protein sequence ID" value="SCZ80191.1"/>
    <property type="molecule type" value="Genomic_DNA"/>
</dbReference>
<gene>
    <name evidence="3" type="ORF">SAMN03080599_02138</name>
</gene>
<dbReference type="AlphaFoldDB" id="A0A1G5S365"/>
<accession>A0A1G5S365</accession>
<reference evidence="3 4" key="1">
    <citation type="submission" date="2016-10" db="EMBL/GenBank/DDBJ databases">
        <authorList>
            <person name="de Groot N.N."/>
        </authorList>
    </citation>
    <scope>NUCLEOTIDE SEQUENCE [LARGE SCALE GENOMIC DNA]</scope>
    <source>
        <strain evidence="3 4">DSM 2784</strain>
    </source>
</reference>
<dbReference type="RefSeq" id="WP_092591327.1">
    <property type="nucleotide sequence ID" value="NZ_FMWL01000011.1"/>
</dbReference>
<evidence type="ECO:0000313" key="3">
    <source>
        <dbReference type="EMBL" id="SCZ80191.1"/>
    </source>
</evidence>
<dbReference type="InterPro" id="IPR008927">
    <property type="entry name" value="6-PGluconate_DH-like_C_sf"/>
</dbReference>
<sequence length="289" mass="31362">MKIGFIGFGEAAYCISLGLREEGIHDIVAYDVMVTHPEVGKVIENRAAEAGVTLLGSNAEVVRQAELLFVAVPSSYAMDVCNEIYDDLRVGQIYADVSASTPTIKQQVWGRIQDKGVLFVDAAMLGSLPLDKHKVPIMASGNGAEALHETMTPYGMRITCASDKAGDASAIKLIRSIFMKGLAGLMLEMLQASEHYQVSDQVVKSIGKSLDGIAFQSHLDRLITGTAIHAKRRAAEIKGSILLCSEAGIDCPMTVASKDKHDLLASYEFPEKFHGVHPKQWQEILSIMK</sequence>
<dbReference type="Gene3D" id="3.40.50.720">
    <property type="entry name" value="NAD(P)-binding Rossmann-like Domain"/>
    <property type="match status" value="1"/>
</dbReference>
<dbReference type="Proteomes" id="UP000199208">
    <property type="component" value="Unassembled WGS sequence"/>
</dbReference>
<protein>
    <submittedName>
        <fullName evidence="3">3-hydroxyisobutyrate dehydrogenase</fullName>
    </submittedName>
</protein>
<dbReference type="InterPro" id="IPR015814">
    <property type="entry name" value="Pgluconate_DH_NAD-bd_C"/>
</dbReference>
<dbReference type="STRING" id="1120920.SAMN03080599_02138"/>
<evidence type="ECO:0000313" key="4">
    <source>
        <dbReference type="Proteomes" id="UP000199208"/>
    </source>
</evidence>
<keyword evidence="4" id="KW-1185">Reference proteome</keyword>
<dbReference type="InterPro" id="IPR036291">
    <property type="entry name" value="NAD(P)-bd_dom_sf"/>
</dbReference>
<feature type="domain" description="Pyrroline-5-carboxylate reductase catalytic N-terminal" evidence="1">
    <location>
        <begin position="2"/>
        <end position="99"/>
    </location>
</feature>
<dbReference type="InterPro" id="IPR028939">
    <property type="entry name" value="P5C_Rdtase_cat_N"/>
</dbReference>
<dbReference type="InterPro" id="IPR013328">
    <property type="entry name" value="6PGD_dom2"/>
</dbReference>
<organism evidence="3 4">
    <name type="scientific">Acidaminobacter hydrogenoformans DSM 2784</name>
    <dbReference type="NCBI Taxonomy" id="1120920"/>
    <lineage>
        <taxon>Bacteria</taxon>
        <taxon>Bacillati</taxon>
        <taxon>Bacillota</taxon>
        <taxon>Clostridia</taxon>
        <taxon>Peptostreptococcales</taxon>
        <taxon>Acidaminobacteraceae</taxon>
        <taxon>Acidaminobacter</taxon>
    </lineage>
</organism>
<proteinExistence type="predicted"/>